<keyword evidence="5" id="KW-0677">Repeat</keyword>
<dbReference type="InterPro" id="IPR018108">
    <property type="entry name" value="MCP_transmembrane"/>
</dbReference>
<comment type="subcellular location">
    <subcellularLocation>
        <location evidence="1">Mitochondrion membrane</location>
        <topology evidence="1">Multi-pass membrane protein</topology>
    </subcellularLocation>
</comment>
<accession>A0AAD5TKN5</accession>
<evidence type="ECO:0000313" key="11">
    <source>
        <dbReference type="EMBL" id="KAJ3177412.1"/>
    </source>
</evidence>
<organism evidence="11 12">
    <name type="scientific">Geranomyces variabilis</name>
    <dbReference type="NCBI Taxonomy" id="109894"/>
    <lineage>
        <taxon>Eukaryota</taxon>
        <taxon>Fungi</taxon>
        <taxon>Fungi incertae sedis</taxon>
        <taxon>Chytridiomycota</taxon>
        <taxon>Chytridiomycota incertae sedis</taxon>
        <taxon>Chytridiomycetes</taxon>
        <taxon>Spizellomycetales</taxon>
        <taxon>Powellomycetaceae</taxon>
        <taxon>Geranomyces</taxon>
    </lineage>
</organism>
<dbReference type="InterPro" id="IPR050567">
    <property type="entry name" value="Mitochondrial_Carrier"/>
</dbReference>
<evidence type="ECO:0000256" key="10">
    <source>
        <dbReference type="RuleBase" id="RU000488"/>
    </source>
</evidence>
<sequence>MSIAAAGSASGLVNAFFSCPMELVKIRLQNQREGGIKKPGVPLYKGPLDCIRQIYIRNGIRGYYRGLGCTIIRETPSYGAYFASYELLCRLMIPPGEESAEPSPKLLFAGGAAGVVAWLSTYPFDVVKTRLQSVEHEVNPRYRNTMHCLREIVRHEGWRVLFSGWGATAIRAFPTNAATFYAVAFAKRWLS</sequence>
<dbReference type="AlphaFoldDB" id="A0AAD5TKN5"/>
<evidence type="ECO:0000256" key="1">
    <source>
        <dbReference type="ARBA" id="ARBA00004225"/>
    </source>
</evidence>
<dbReference type="Pfam" id="PF00153">
    <property type="entry name" value="Mito_carr"/>
    <property type="match status" value="2"/>
</dbReference>
<dbReference type="PANTHER" id="PTHR45624:SF10">
    <property type="entry name" value="SLC (SOLUTE CARRIER) HOMOLOG"/>
    <property type="match status" value="1"/>
</dbReference>
<keyword evidence="3 10" id="KW-0813">Transport</keyword>
<feature type="repeat" description="Solcar" evidence="9">
    <location>
        <begin position="101"/>
        <end position="189"/>
    </location>
</feature>
<evidence type="ECO:0000256" key="4">
    <source>
        <dbReference type="ARBA" id="ARBA00022692"/>
    </source>
</evidence>
<dbReference type="Gene3D" id="1.50.40.10">
    <property type="entry name" value="Mitochondrial carrier domain"/>
    <property type="match status" value="1"/>
</dbReference>
<evidence type="ECO:0000256" key="2">
    <source>
        <dbReference type="ARBA" id="ARBA00006375"/>
    </source>
</evidence>
<dbReference type="Proteomes" id="UP001212152">
    <property type="component" value="Unassembled WGS sequence"/>
</dbReference>
<evidence type="ECO:0000256" key="9">
    <source>
        <dbReference type="PROSITE-ProRule" id="PRU00282"/>
    </source>
</evidence>
<dbReference type="PANTHER" id="PTHR45624">
    <property type="entry name" value="MITOCHONDRIAL BASIC AMINO ACIDS TRANSPORTER-RELATED"/>
    <property type="match status" value="1"/>
</dbReference>
<dbReference type="InterPro" id="IPR002067">
    <property type="entry name" value="MCP"/>
</dbReference>
<reference evidence="11" key="1">
    <citation type="submission" date="2020-05" db="EMBL/GenBank/DDBJ databases">
        <title>Phylogenomic resolution of chytrid fungi.</title>
        <authorList>
            <person name="Stajich J.E."/>
            <person name="Amses K."/>
            <person name="Simmons R."/>
            <person name="Seto K."/>
            <person name="Myers J."/>
            <person name="Bonds A."/>
            <person name="Quandt C.A."/>
            <person name="Barry K."/>
            <person name="Liu P."/>
            <person name="Grigoriev I."/>
            <person name="Longcore J.E."/>
            <person name="James T.Y."/>
        </authorList>
    </citation>
    <scope>NUCLEOTIDE SEQUENCE</scope>
    <source>
        <strain evidence="11">JEL0379</strain>
    </source>
</reference>
<dbReference type="GO" id="GO:0031966">
    <property type="term" value="C:mitochondrial membrane"/>
    <property type="evidence" value="ECO:0007669"/>
    <property type="project" value="UniProtKB-SubCell"/>
</dbReference>
<proteinExistence type="inferred from homology"/>
<dbReference type="PROSITE" id="PS50920">
    <property type="entry name" value="SOLCAR"/>
    <property type="match status" value="2"/>
</dbReference>
<dbReference type="SUPFAM" id="SSF103506">
    <property type="entry name" value="Mitochondrial carrier"/>
    <property type="match status" value="1"/>
</dbReference>
<evidence type="ECO:0000256" key="7">
    <source>
        <dbReference type="ARBA" id="ARBA00023128"/>
    </source>
</evidence>
<evidence type="ECO:0000256" key="8">
    <source>
        <dbReference type="ARBA" id="ARBA00023136"/>
    </source>
</evidence>
<evidence type="ECO:0000256" key="3">
    <source>
        <dbReference type="ARBA" id="ARBA00022448"/>
    </source>
</evidence>
<dbReference type="InterPro" id="IPR023395">
    <property type="entry name" value="MCP_dom_sf"/>
</dbReference>
<keyword evidence="4 9" id="KW-0812">Transmembrane</keyword>
<keyword evidence="6" id="KW-1133">Transmembrane helix</keyword>
<comment type="similarity">
    <text evidence="2 10">Belongs to the mitochondrial carrier (TC 2.A.29) family.</text>
</comment>
<keyword evidence="7" id="KW-0496">Mitochondrion</keyword>
<evidence type="ECO:0000256" key="6">
    <source>
        <dbReference type="ARBA" id="ARBA00022989"/>
    </source>
</evidence>
<name>A0AAD5TKN5_9FUNG</name>
<feature type="repeat" description="Solcar" evidence="9">
    <location>
        <begin position="1"/>
        <end position="91"/>
    </location>
</feature>
<protein>
    <submittedName>
        <fullName evidence="11">Uncharacterized protein</fullName>
    </submittedName>
</protein>
<evidence type="ECO:0000313" key="12">
    <source>
        <dbReference type="Proteomes" id="UP001212152"/>
    </source>
</evidence>
<gene>
    <name evidence="11" type="ORF">HDU87_004431</name>
</gene>
<comment type="caution">
    <text evidence="11">The sequence shown here is derived from an EMBL/GenBank/DDBJ whole genome shotgun (WGS) entry which is preliminary data.</text>
</comment>
<keyword evidence="8 9" id="KW-0472">Membrane</keyword>
<evidence type="ECO:0000256" key="5">
    <source>
        <dbReference type="ARBA" id="ARBA00022737"/>
    </source>
</evidence>
<dbReference type="GO" id="GO:0022857">
    <property type="term" value="F:transmembrane transporter activity"/>
    <property type="evidence" value="ECO:0007669"/>
    <property type="project" value="TreeGrafter"/>
</dbReference>
<keyword evidence="12" id="KW-1185">Reference proteome</keyword>
<dbReference type="PRINTS" id="PR00926">
    <property type="entry name" value="MITOCARRIER"/>
</dbReference>
<dbReference type="EMBL" id="JADGJQ010000033">
    <property type="protein sequence ID" value="KAJ3177412.1"/>
    <property type="molecule type" value="Genomic_DNA"/>
</dbReference>